<gene>
    <name evidence="2" type="ORF">DRP43_03285</name>
</gene>
<evidence type="ECO:0000313" key="2">
    <source>
        <dbReference type="EMBL" id="RKX70493.1"/>
    </source>
</evidence>
<dbReference type="AlphaFoldDB" id="A0A660SIK5"/>
<evidence type="ECO:0000313" key="3">
    <source>
        <dbReference type="Proteomes" id="UP000271125"/>
    </source>
</evidence>
<organism evidence="2 3">
    <name type="scientific">candidate division TA06 bacterium</name>
    <dbReference type="NCBI Taxonomy" id="2250710"/>
    <lineage>
        <taxon>Bacteria</taxon>
        <taxon>Bacteria division TA06</taxon>
    </lineage>
</organism>
<protein>
    <recommendedName>
        <fullName evidence="1">Bacterial alpha-2-macroglobulin MG10 domain-containing protein</fullName>
    </recommendedName>
</protein>
<accession>A0A660SIK5</accession>
<proteinExistence type="predicted"/>
<dbReference type="InterPro" id="IPR041246">
    <property type="entry name" value="Bact_MG10"/>
</dbReference>
<feature type="non-terminal residue" evidence="2">
    <location>
        <position position="1"/>
    </location>
</feature>
<dbReference type="InterPro" id="IPR051802">
    <property type="entry name" value="YfhM-like"/>
</dbReference>
<dbReference type="PANTHER" id="PTHR40094:SF1">
    <property type="entry name" value="UBIQUITIN DOMAIN-CONTAINING PROTEIN"/>
    <property type="match status" value="1"/>
</dbReference>
<evidence type="ECO:0000259" key="1">
    <source>
        <dbReference type="Pfam" id="PF17973"/>
    </source>
</evidence>
<comment type="caution">
    <text evidence="2">The sequence shown here is derived from an EMBL/GenBank/DDBJ whole genome shotgun (WGS) entry which is preliminary data.</text>
</comment>
<reference evidence="2 3" key="1">
    <citation type="submission" date="2018-06" db="EMBL/GenBank/DDBJ databases">
        <title>Extensive metabolic versatility and redundancy in microbially diverse, dynamic hydrothermal sediments.</title>
        <authorList>
            <person name="Dombrowski N."/>
            <person name="Teske A."/>
            <person name="Baker B.J."/>
        </authorList>
    </citation>
    <scope>NUCLEOTIDE SEQUENCE [LARGE SCALE GENOMIC DNA]</scope>
    <source>
        <strain evidence="2">B10_G13</strain>
    </source>
</reference>
<dbReference type="EMBL" id="QNBD01000132">
    <property type="protein sequence ID" value="RKX70493.1"/>
    <property type="molecule type" value="Genomic_DNA"/>
</dbReference>
<dbReference type="Proteomes" id="UP000271125">
    <property type="component" value="Unassembled WGS sequence"/>
</dbReference>
<name>A0A660SIK5_UNCT6</name>
<feature type="domain" description="Bacterial alpha-2-macroglobulin MG10" evidence="1">
    <location>
        <begin position="159"/>
        <end position="300"/>
    </location>
</feature>
<dbReference type="GO" id="GO:0004866">
    <property type="term" value="F:endopeptidase inhibitor activity"/>
    <property type="evidence" value="ECO:0007669"/>
    <property type="project" value="TreeGrafter"/>
</dbReference>
<dbReference type="PANTHER" id="PTHR40094">
    <property type="entry name" value="ALPHA-2-MACROGLOBULIN HOMOLOG"/>
    <property type="match status" value="1"/>
</dbReference>
<dbReference type="Pfam" id="PF17973">
    <property type="entry name" value="bMG10"/>
    <property type="match status" value="1"/>
</dbReference>
<sequence>FITAQTAHFESPRELPRSWLFMYSPIITTAEGIKLFLEMDPESEYIAKMARYILNARKNGRWRNTYENAKAIDGLVDISLKREANPPKYTSTIFIAGEEVVKHLFKGYTYKPQEKFIPISKLPKGLNDIIISKKGSGRLYYTLSYSYRLKGPQPSRTEGFSIKRTVRNKDTEKVIVEYGKNPPKQVKIDAGDIIEVELEFLVHQTGYHLIIDDPIPAGLEAIDASLKTTSTRYKTGTSESVSRGSRRNPIDHTELRDDRVGLYVHFITPGIYKYRYLLRATSSGLFFWPGARISLMYEPEQFGRSSEGFISVLE</sequence>